<keyword evidence="2" id="KW-1185">Reference proteome</keyword>
<dbReference type="Proteomes" id="UP000001542">
    <property type="component" value="Unassembled WGS sequence"/>
</dbReference>
<dbReference type="RefSeq" id="XP_001325369.1">
    <property type="nucleotide sequence ID" value="XM_001325334.1"/>
</dbReference>
<dbReference type="EMBL" id="DS113290">
    <property type="protein sequence ID" value="EAY13146.1"/>
    <property type="molecule type" value="Genomic_DNA"/>
</dbReference>
<evidence type="ECO:0000313" key="1">
    <source>
        <dbReference type="EMBL" id="EAY13146.1"/>
    </source>
</evidence>
<dbReference type="KEGG" id="tva:4771119"/>
<accession>A2E2H1</accession>
<dbReference type="AlphaFoldDB" id="A2E2H1"/>
<dbReference type="VEuPathDB" id="TrichDB:TVAGG3_0306040"/>
<reference evidence="1" key="2">
    <citation type="journal article" date="2007" name="Science">
        <title>Draft genome sequence of the sexually transmitted pathogen Trichomonas vaginalis.</title>
        <authorList>
            <person name="Carlton J.M."/>
            <person name="Hirt R.P."/>
            <person name="Silva J.C."/>
            <person name="Delcher A.L."/>
            <person name="Schatz M."/>
            <person name="Zhao Q."/>
            <person name="Wortman J.R."/>
            <person name="Bidwell S.L."/>
            <person name="Alsmark U.C.M."/>
            <person name="Besteiro S."/>
            <person name="Sicheritz-Ponten T."/>
            <person name="Noel C.J."/>
            <person name="Dacks J.B."/>
            <person name="Foster P.G."/>
            <person name="Simillion C."/>
            <person name="Van de Peer Y."/>
            <person name="Miranda-Saavedra D."/>
            <person name="Barton G.J."/>
            <person name="Westrop G.D."/>
            <person name="Mueller S."/>
            <person name="Dessi D."/>
            <person name="Fiori P.L."/>
            <person name="Ren Q."/>
            <person name="Paulsen I."/>
            <person name="Zhang H."/>
            <person name="Bastida-Corcuera F.D."/>
            <person name="Simoes-Barbosa A."/>
            <person name="Brown M.T."/>
            <person name="Hayes R.D."/>
            <person name="Mukherjee M."/>
            <person name="Okumura C.Y."/>
            <person name="Schneider R."/>
            <person name="Smith A.J."/>
            <person name="Vanacova S."/>
            <person name="Villalvazo M."/>
            <person name="Haas B.J."/>
            <person name="Pertea M."/>
            <person name="Feldblyum T.V."/>
            <person name="Utterback T.R."/>
            <person name="Shu C.L."/>
            <person name="Osoegawa K."/>
            <person name="de Jong P.J."/>
            <person name="Hrdy I."/>
            <person name="Horvathova L."/>
            <person name="Zubacova Z."/>
            <person name="Dolezal P."/>
            <person name="Malik S.B."/>
            <person name="Logsdon J.M. Jr."/>
            <person name="Henze K."/>
            <person name="Gupta A."/>
            <person name="Wang C.C."/>
            <person name="Dunne R.L."/>
            <person name="Upcroft J.A."/>
            <person name="Upcroft P."/>
            <person name="White O."/>
            <person name="Salzberg S.L."/>
            <person name="Tang P."/>
            <person name="Chiu C.-H."/>
            <person name="Lee Y.-S."/>
            <person name="Embley T.M."/>
            <person name="Coombs G.H."/>
            <person name="Mottram J.C."/>
            <person name="Tachezy J."/>
            <person name="Fraser-Liggett C.M."/>
            <person name="Johnson P.J."/>
        </authorList>
    </citation>
    <scope>NUCLEOTIDE SEQUENCE [LARGE SCALE GENOMIC DNA]</scope>
    <source>
        <strain evidence="1">G3</strain>
    </source>
</reference>
<dbReference type="OrthoDB" id="10639344at2759"/>
<sequence length="1170" mass="134876">MQGFVTEFARKPYLVPDSGNSQPYVPTYQYGESNTSILILDGGDRNSWNNDLGDLDVKNQNLEKNLPIMVRLQENKLEPGPKLALHDGGLALFVSMIQDTTIHPYSLCPFPKIEIDDINYVITNMVDTRAPPDRASWILHYLARYFDYNVDITTKLLEFNYSDDDYFAKFCYYSYKRNILNCYDFLTGIIQKMKPTALKIFKDEILHSHQLCALAFSKQDEFMIGDTPLKAKQIYLNMLNEDMCLQKTHLIQFSILHAISGHIPVLYDYSISNDLNKLMMNMKSENRRCRQIYQAINTSMLPPSLQLQNLIISNYPTFDVKKIKNGAQRIIAYIPYTLTNTIIFDLLEIPFWFPENNGHLAAAIIYVIQMLPKAKLNMKQLVDFVYQHVDEIACFKHTFAELQAANLVNYSEFISKVQFSSNFTMLKAETINIVSTLPFYGLKKENNKAFNNAMRRLGSDEYNSALKFFLTNISNLEQTILANKNVMEQIPYATQYSVGSFVVGNTKMFSEALDIIMTFNLATLFPVLVENIYNSTEYKLSITHKILAKIIESIPILILHGFFQKFVEIILNNPTNSTITELVTAIHDKYKDIVSLQDKYKETYSQIVKNKNVNISTENIRNFFRRFSYLCSLHVFDAFHSIDNQHDFEAVFPTFLTNLLMFRSLKSSTFINFFEEFTESGCISQPSSFFVKILLNVLLSFKENDFTDHVVSVVSDFFSYIFKHGHYLPMNYLSECRRKRYQPEIITKLISILIASAQKNPEVFNPYNSLNDSTVKNFSNDLPLLSTFISVLCDNSHFPQLTADLIHQFDSSTSQPISLPGCFFSMLPEEARGKSFEESFEFMKTGITRENAKLIGYWLKFSIFYTIDNQNVQFPVVFQAPDRNLQTKYMTQVSEAFFGLFNSISKADENANLYLFAWSTILHVDRNRRSELYSSIYSTPVFANAAVQVFQTHFAQGDINFGSAISLFIHPVIQIAAIISFDQLIDNVINSDYASTEFENFTQLATMISIVYITRCQNKPNTMRIESIACKILEWVRKATVPGVGGKLDFLLDSFNFIMCYSTNIKEMADIRMQQSLNLKIRDNYMMLPELIQKKVILNIPPQSFQMVQDPLYFHVTLPQPVPQFQMDIPPQFPPPPSAPQQQPTLNMSMEPTIDMTNLEDDDFMFQWQL</sequence>
<name>A2E2H1_TRIV3</name>
<reference evidence="1" key="1">
    <citation type="submission" date="2006-10" db="EMBL/GenBank/DDBJ databases">
        <authorList>
            <person name="Amadeo P."/>
            <person name="Zhao Q."/>
            <person name="Wortman J."/>
            <person name="Fraser-Liggett C."/>
            <person name="Carlton J."/>
        </authorList>
    </citation>
    <scope>NUCLEOTIDE SEQUENCE</scope>
    <source>
        <strain evidence="1">G3</strain>
    </source>
</reference>
<organism evidence="1 2">
    <name type="scientific">Trichomonas vaginalis (strain ATCC PRA-98 / G3)</name>
    <dbReference type="NCBI Taxonomy" id="412133"/>
    <lineage>
        <taxon>Eukaryota</taxon>
        <taxon>Metamonada</taxon>
        <taxon>Parabasalia</taxon>
        <taxon>Trichomonadida</taxon>
        <taxon>Trichomonadidae</taxon>
        <taxon>Trichomonas</taxon>
    </lineage>
</organism>
<evidence type="ECO:0000313" key="2">
    <source>
        <dbReference type="Proteomes" id="UP000001542"/>
    </source>
</evidence>
<protein>
    <submittedName>
        <fullName evidence="1">Uncharacterized protein</fullName>
    </submittedName>
</protein>
<gene>
    <name evidence="1" type="ORF">TVAG_444290</name>
</gene>
<dbReference type="InParanoid" id="A2E2H1"/>
<proteinExistence type="predicted"/>
<dbReference type="VEuPathDB" id="TrichDB:TVAG_444290"/>